<protein>
    <recommendedName>
        <fullName evidence="6">Probable inorganic carbon transporter subunit DabA</fullName>
    </recommendedName>
</protein>
<dbReference type="Proteomes" id="UP001304671">
    <property type="component" value="Unassembled WGS sequence"/>
</dbReference>
<sequence length="833" mass="95651">MKAHDSSFDEHEVLHELKHYLPAQAPLKDFVHHNTLHAFQQLKFYKALRKASKMFGYNVFLGLDEFRALYQSNRISLPILEKVIIERMGEEFLLDWKEKVLQKTYETAVTPRIGTLRANWKLVHHIDMDLLVHPILFRILCSFLDQGISIWSFPNIHKGFLASIREMERNSFTSFFKTERAKNILLNGNCKIEDLLKIIVGDSSLYKQYLFDQQFAHQGWSGMVSVVEDIPETLLDHKKISTHDLIVFELLLEIDALDFKFGQNWAPLGSTTKEKINDILAEVPESELNQVLSIWQDAFEWTYYDQVLAGIQLQKGEKRIIEEKSFQAIFCIDDRECSIRRYLEKLDTNCETFGTPGFFGVEFYYQPEHANSYTKQCPAPVTPKFLIKEVGSKSKQVKDAHFTKHTHSLFSGWFISQTLGFWSAMRLFLNIFRPTTSAAAVSSFKHMDKESSLTIEHKHDHAHPRKDELQVGFTVAEMAQRMEGLLKSIGLVNDFAPVVYIVGHGASSVNNTHYAGYDCGACCGRPGSVNARVASSMLNHKEVRAILATKGIDIPDTTQFVGALHDTTRDEISFFDEKELSEKNKEGHSKNEKFFIEALDFNAKERSRRFESINTKLTAGEIHDKIRTRSVSLFEPRPELNHATNAVCIVGRRELSKELFLDRRAFMNSYNYQVDLEGKFLFNILKAAAPVCGGINLEYYFSRVDNQKLGAGSKLPHNVMGLFGVANGIDGDLRPGLPSQMIEVHDPIRMLFIVEHFPEVVLNTIKILPETYEWFNNEWVHLIVVNPENREMFRFQNGHFVPYQAVNEKINSVSDIESLLESHQENFPVYLIK</sequence>
<keyword evidence="8" id="KW-1185">Reference proteome</keyword>
<keyword evidence="5 6" id="KW-0472">Membrane</keyword>
<dbReference type="PANTHER" id="PTHR38344:SF1">
    <property type="entry name" value="INORGANIC CARBON TRANSPORTER SUBUNIT DABA-RELATED"/>
    <property type="match status" value="1"/>
</dbReference>
<organism evidence="7 8">
    <name type="scientific">Arcicella aquatica</name>
    <dbReference type="NCBI Taxonomy" id="217141"/>
    <lineage>
        <taxon>Bacteria</taxon>
        <taxon>Pseudomonadati</taxon>
        <taxon>Bacteroidota</taxon>
        <taxon>Cytophagia</taxon>
        <taxon>Cytophagales</taxon>
        <taxon>Flectobacillaceae</taxon>
        <taxon>Arcicella</taxon>
    </lineage>
</organism>
<evidence type="ECO:0000256" key="1">
    <source>
        <dbReference type="ARBA" id="ARBA00022448"/>
    </source>
</evidence>
<comment type="subcellular location">
    <subcellularLocation>
        <location evidence="6">Cell membrane</location>
        <topology evidence="6">Peripheral membrane protein</topology>
    </subcellularLocation>
</comment>
<keyword evidence="1 6" id="KW-0813">Transport</keyword>
<dbReference type="PANTHER" id="PTHR38344">
    <property type="entry name" value="UPF0753 PROTEIN AQ_863"/>
    <property type="match status" value="1"/>
</dbReference>
<comment type="function">
    <text evidence="6">Part of an energy-coupled inorganic carbon pump.</text>
</comment>
<comment type="cofactor">
    <cofactor evidence="6">
        <name>Zn(2+)</name>
        <dbReference type="ChEBI" id="CHEBI:29105"/>
    </cofactor>
</comment>
<keyword evidence="2 6" id="KW-1003">Cell membrane</keyword>
<evidence type="ECO:0000256" key="5">
    <source>
        <dbReference type="ARBA" id="ARBA00023136"/>
    </source>
</evidence>
<comment type="similarity">
    <text evidence="6">Belongs to the inorganic carbon transporter (TC 9.A.2) DabA family.</text>
</comment>
<dbReference type="Pfam" id="PF10070">
    <property type="entry name" value="DabA"/>
    <property type="match status" value="1"/>
</dbReference>
<feature type="binding site" evidence="6">
    <location>
        <position position="519"/>
    </location>
    <ligand>
        <name>Zn(2+)</name>
        <dbReference type="ChEBI" id="CHEBI:29105"/>
    </ligand>
</feature>
<evidence type="ECO:0000313" key="8">
    <source>
        <dbReference type="Proteomes" id="UP001304671"/>
    </source>
</evidence>
<reference evidence="7 8" key="1">
    <citation type="submission" date="2023-12" db="EMBL/GenBank/DDBJ databases">
        <title>Novel species of the genus Arcicella isolated from rivers.</title>
        <authorList>
            <person name="Lu H."/>
        </authorList>
    </citation>
    <scope>NUCLEOTIDE SEQUENCE [LARGE SCALE GENOMIC DNA]</scope>
    <source>
        <strain evidence="7 8">LMG 21963</strain>
    </source>
</reference>
<evidence type="ECO:0000256" key="3">
    <source>
        <dbReference type="ARBA" id="ARBA00022723"/>
    </source>
</evidence>
<dbReference type="RefSeq" id="WP_323251180.1">
    <property type="nucleotide sequence ID" value="NZ_JAYFUL010000031.1"/>
</dbReference>
<name>A0ABU5QR55_9BACT</name>
<accession>A0ABU5QR55</accession>
<dbReference type="HAMAP" id="MF_01871">
    <property type="entry name" value="DabA"/>
    <property type="match status" value="1"/>
</dbReference>
<feature type="binding site" evidence="6">
    <location>
        <position position="331"/>
    </location>
    <ligand>
        <name>Zn(2+)</name>
        <dbReference type="ChEBI" id="CHEBI:29105"/>
    </ligand>
</feature>
<keyword evidence="3 6" id="KW-0479">Metal-binding</keyword>
<dbReference type="InterPro" id="IPR018752">
    <property type="entry name" value="DabA"/>
</dbReference>
<feature type="binding site" evidence="6">
    <location>
        <position position="333"/>
    </location>
    <ligand>
        <name>Zn(2+)</name>
        <dbReference type="ChEBI" id="CHEBI:29105"/>
    </ligand>
</feature>
<evidence type="ECO:0000256" key="6">
    <source>
        <dbReference type="HAMAP-Rule" id="MF_01871"/>
    </source>
</evidence>
<dbReference type="EMBL" id="JAYFUL010000031">
    <property type="protein sequence ID" value="MEA5259503.1"/>
    <property type="molecule type" value="Genomic_DNA"/>
</dbReference>
<comment type="caution">
    <text evidence="7">The sequence shown here is derived from an EMBL/GenBank/DDBJ whole genome shotgun (WGS) entry which is preliminary data.</text>
</comment>
<evidence type="ECO:0000256" key="2">
    <source>
        <dbReference type="ARBA" id="ARBA00022475"/>
    </source>
</evidence>
<comment type="subunit">
    <text evidence="6">Forms a complex with DabB.</text>
</comment>
<proteinExistence type="inferred from homology"/>
<keyword evidence="4 6" id="KW-0862">Zinc</keyword>
<evidence type="ECO:0000256" key="4">
    <source>
        <dbReference type="ARBA" id="ARBA00022833"/>
    </source>
</evidence>
<feature type="binding site" evidence="6">
    <location>
        <position position="504"/>
    </location>
    <ligand>
        <name>Zn(2+)</name>
        <dbReference type="ChEBI" id="CHEBI:29105"/>
    </ligand>
</feature>
<gene>
    <name evidence="6" type="primary">dabA</name>
    <name evidence="7" type="ORF">VB264_17015</name>
</gene>
<evidence type="ECO:0000313" key="7">
    <source>
        <dbReference type="EMBL" id="MEA5259503.1"/>
    </source>
</evidence>